<sequence>MGKLTENRPVIALDFAGMTEVKSFLKQFDTVEQLYVKVGMELFYAAGPDVVKYIKSLGHDVFLDLKLHDIPNSVKSAMKVIRHLGVDLTNVHAAGGVEMMSEALDGLAGSTKLIAVTQLTSTSEQQMHDFQNIQTSLTESVVHYAQKTQEAGLAGVVCSAQEVELIKSATSSDFICLTPGIRPAGAAVGDQKRVMTPSRARQIGSDLIVVGRPITQAENPVTAYHLIKNDWQGKQN</sequence>
<dbReference type="EMBL" id="BEDT01000002">
    <property type="protein sequence ID" value="GAX47359.1"/>
    <property type="molecule type" value="Genomic_DNA"/>
</dbReference>
<comment type="function">
    <text evidence="1 9">Catalyzes the decarboxylation of orotidine 5'-monophosphate (OMP) to uridine 5'-monophosphate (UMP).</text>
</comment>
<gene>
    <name evidence="9" type="primary">pyrF</name>
    <name evidence="13" type="ORF">RsY01_959</name>
</gene>
<keyword evidence="14" id="KW-1185">Reference proteome</keyword>
<evidence type="ECO:0000256" key="1">
    <source>
        <dbReference type="ARBA" id="ARBA00002356"/>
    </source>
</evidence>
<dbReference type="GO" id="GO:0004590">
    <property type="term" value="F:orotidine-5'-phosphate decarboxylase activity"/>
    <property type="evidence" value="ECO:0007669"/>
    <property type="project" value="UniProtKB-UniRule"/>
</dbReference>
<feature type="binding site" evidence="9 11">
    <location>
        <position position="211"/>
    </location>
    <ligand>
        <name>substrate</name>
    </ligand>
</feature>
<name>A0A224WZ39_9LACT</name>
<comment type="catalytic activity">
    <reaction evidence="7 9">
        <text>orotidine 5'-phosphate + H(+) = UMP + CO2</text>
        <dbReference type="Rhea" id="RHEA:11596"/>
        <dbReference type="ChEBI" id="CHEBI:15378"/>
        <dbReference type="ChEBI" id="CHEBI:16526"/>
        <dbReference type="ChEBI" id="CHEBI:57538"/>
        <dbReference type="ChEBI" id="CHEBI:57865"/>
        <dbReference type="EC" id="4.1.1.23"/>
    </reaction>
</comment>
<feature type="binding site" evidence="9">
    <location>
        <begin position="64"/>
        <end position="73"/>
    </location>
    <ligand>
        <name>substrate</name>
    </ligand>
</feature>
<feature type="active site" description="Proton donor" evidence="9">
    <location>
        <position position="66"/>
    </location>
</feature>
<dbReference type="Pfam" id="PF00215">
    <property type="entry name" value="OMPdecase"/>
    <property type="match status" value="1"/>
</dbReference>
<evidence type="ECO:0000256" key="3">
    <source>
        <dbReference type="ARBA" id="ARBA00011738"/>
    </source>
</evidence>
<evidence type="ECO:0000256" key="8">
    <source>
        <dbReference type="ARBA" id="ARBA00061012"/>
    </source>
</evidence>
<comment type="similarity">
    <text evidence="8 9">Belongs to the OMP decarboxylase family. Type 1 subfamily.</text>
</comment>
<dbReference type="CDD" id="cd04725">
    <property type="entry name" value="OMP_decarboxylase_like"/>
    <property type="match status" value="1"/>
</dbReference>
<dbReference type="SMART" id="SM00934">
    <property type="entry name" value="OMPdecase"/>
    <property type="match status" value="1"/>
</dbReference>
<protein>
    <recommendedName>
        <fullName evidence="9">Orotidine 5'-phosphate decarboxylase</fullName>
        <ecNumber evidence="9">4.1.1.23</ecNumber>
    </recommendedName>
    <alternativeName>
        <fullName evidence="9">OMP decarboxylase</fullName>
        <shortName evidence="9">OMPDCase</shortName>
        <shortName evidence="9">OMPdecase</shortName>
    </alternativeName>
</protein>
<dbReference type="Gene3D" id="3.20.20.70">
    <property type="entry name" value="Aldolase class I"/>
    <property type="match status" value="1"/>
</dbReference>
<proteinExistence type="inferred from homology"/>
<feature type="active site" description="For OMPdecase activity" evidence="10">
    <location>
        <position position="69"/>
    </location>
</feature>
<reference evidence="14" key="1">
    <citation type="submission" date="2017-08" db="EMBL/GenBank/DDBJ databases">
        <title>Draft genome sequence of Lactococcus sp. strain Rs-Y01, isolated from the gut of the lower termite Reticulitermes speratus.</title>
        <authorList>
            <person name="Ohkuma M."/>
            <person name="Yuki M."/>
        </authorList>
    </citation>
    <scope>NUCLEOTIDE SEQUENCE [LARGE SCALE GENOMIC DNA]</scope>
    <source>
        <strain evidence="14">Rs-Y01</strain>
    </source>
</reference>
<evidence type="ECO:0000256" key="7">
    <source>
        <dbReference type="ARBA" id="ARBA00049157"/>
    </source>
</evidence>
<evidence type="ECO:0000256" key="10">
    <source>
        <dbReference type="PIRSR" id="PIRSR614732-1"/>
    </source>
</evidence>
<dbReference type="NCBIfam" id="TIGR01740">
    <property type="entry name" value="pyrF"/>
    <property type="match status" value="1"/>
</dbReference>
<dbReference type="EC" id="4.1.1.23" evidence="9"/>
<feature type="active site" description="For OMPdecase activity" evidence="10">
    <location>
        <position position="66"/>
    </location>
</feature>
<dbReference type="GO" id="GO:0044205">
    <property type="term" value="P:'de novo' UMP biosynthetic process"/>
    <property type="evidence" value="ECO:0007669"/>
    <property type="project" value="UniProtKB-UniRule"/>
</dbReference>
<feature type="binding site" evidence="9 11">
    <location>
        <position position="212"/>
    </location>
    <ligand>
        <name>substrate</name>
    </ligand>
</feature>
<evidence type="ECO:0000256" key="4">
    <source>
        <dbReference type="ARBA" id="ARBA00022793"/>
    </source>
</evidence>
<dbReference type="AlphaFoldDB" id="A0A224WZ39"/>
<dbReference type="GO" id="GO:0005829">
    <property type="term" value="C:cytosol"/>
    <property type="evidence" value="ECO:0007669"/>
    <property type="project" value="TreeGrafter"/>
</dbReference>
<feature type="active site" description="For OMPdecase activity" evidence="10">
    <location>
        <position position="64"/>
    </location>
</feature>
<evidence type="ECO:0000259" key="12">
    <source>
        <dbReference type="SMART" id="SM00934"/>
    </source>
</evidence>
<feature type="binding site" evidence="9 11">
    <location>
        <position position="14"/>
    </location>
    <ligand>
        <name>substrate</name>
    </ligand>
</feature>
<evidence type="ECO:0000256" key="11">
    <source>
        <dbReference type="PIRSR" id="PIRSR614732-2"/>
    </source>
</evidence>
<dbReference type="OrthoDB" id="9806203at2"/>
<evidence type="ECO:0000313" key="14">
    <source>
        <dbReference type="Proteomes" id="UP000218689"/>
    </source>
</evidence>
<comment type="caution">
    <text evidence="13">The sequence shown here is derived from an EMBL/GenBank/DDBJ whole genome shotgun (WGS) entry which is preliminary data.</text>
</comment>
<dbReference type="PANTHER" id="PTHR32119:SF2">
    <property type="entry name" value="OROTIDINE 5'-PHOSPHATE DECARBOXYLASE"/>
    <property type="match status" value="1"/>
</dbReference>
<feature type="binding site" evidence="9 11">
    <location>
        <position position="182"/>
    </location>
    <ligand>
        <name>substrate</name>
    </ligand>
</feature>
<feature type="binding site" evidence="9 11">
    <location>
        <position position="120"/>
    </location>
    <ligand>
        <name>substrate</name>
    </ligand>
</feature>
<dbReference type="UniPathway" id="UPA00070">
    <property type="reaction ID" value="UER00120"/>
</dbReference>
<dbReference type="PANTHER" id="PTHR32119">
    <property type="entry name" value="OROTIDINE 5'-PHOSPHATE DECARBOXYLASE"/>
    <property type="match status" value="1"/>
</dbReference>
<evidence type="ECO:0000256" key="9">
    <source>
        <dbReference type="HAMAP-Rule" id="MF_01200"/>
    </source>
</evidence>
<organism evidence="13 14">
    <name type="scientific">Pseudolactococcus reticulitermitis</name>
    <dbReference type="NCBI Taxonomy" id="2025039"/>
    <lineage>
        <taxon>Bacteria</taxon>
        <taxon>Bacillati</taxon>
        <taxon>Bacillota</taxon>
        <taxon>Bacilli</taxon>
        <taxon>Lactobacillales</taxon>
        <taxon>Streptococcaceae</taxon>
        <taxon>Pseudolactococcus</taxon>
    </lineage>
</organism>
<dbReference type="SUPFAM" id="SSF51366">
    <property type="entry name" value="Ribulose-phoshate binding barrel"/>
    <property type="match status" value="1"/>
</dbReference>
<dbReference type="HAMAP" id="MF_01200_B">
    <property type="entry name" value="OMPdecase_type1_B"/>
    <property type="match status" value="1"/>
</dbReference>
<dbReference type="InterPro" id="IPR014732">
    <property type="entry name" value="OMPdecase"/>
</dbReference>
<keyword evidence="4 9" id="KW-0210">Decarboxylase</keyword>
<keyword evidence="6 9" id="KW-0456">Lyase</keyword>
<evidence type="ECO:0000256" key="6">
    <source>
        <dbReference type="ARBA" id="ARBA00023239"/>
    </source>
</evidence>
<comment type="subunit">
    <text evidence="3 9">Homodimer.</text>
</comment>
<keyword evidence="5 9" id="KW-0665">Pyrimidine biosynthesis</keyword>
<dbReference type="InterPro" id="IPR047596">
    <property type="entry name" value="OMPdecase_bac"/>
</dbReference>
<evidence type="ECO:0000313" key="13">
    <source>
        <dbReference type="EMBL" id="GAX47359.1"/>
    </source>
</evidence>
<comment type="pathway">
    <text evidence="2 9">Pyrimidine metabolism; UMP biosynthesis via de novo pathway; UMP from orotate: step 2/2.</text>
</comment>
<dbReference type="GO" id="GO:0006207">
    <property type="term" value="P:'de novo' pyrimidine nucleobase biosynthetic process"/>
    <property type="evidence" value="ECO:0007669"/>
    <property type="project" value="InterPro"/>
</dbReference>
<dbReference type="InterPro" id="IPR011060">
    <property type="entry name" value="RibuloseP-bd_barrel"/>
</dbReference>
<dbReference type="InterPro" id="IPR001754">
    <property type="entry name" value="OMPdeCOase_dom"/>
</dbReference>
<dbReference type="FunFam" id="3.20.20.70:FF:000015">
    <property type="entry name" value="Orotidine 5'-phosphate decarboxylase"/>
    <property type="match status" value="1"/>
</dbReference>
<dbReference type="Proteomes" id="UP000218689">
    <property type="component" value="Unassembled WGS sequence"/>
</dbReference>
<evidence type="ECO:0000256" key="5">
    <source>
        <dbReference type="ARBA" id="ARBA00022975"/>
    </source>
</evidence>
<dbReference type="NCBIfam" id="NF001273">
    <property type="entry name" value="PRK00230.1"/>
    <property type="match status" value="1"/>
</dbReference>
<evidence type="ECO:0000256" key="2">
    <source>
        <dbReference type="ARBA" id="ARBA00004861"/>
    </source>
</evidence>
<feature type="binding site" evidence="9 11">
    <location>
        <position position="37"/>
    </location>
    <ligand>
        <name>substrate</name>
    </ligand>
</feature>
<dbReference type="RefSeq" id="WP_094784413.1">
    <property type="nucleotide sequence ID" value="NZ_BEDT01000002.1"/>
</dbReference>
<accession>A0A224WZ39</accession>
<feature type="binding site" evidence="9 11">
    <location>
        <position position="191"/>
    </location>
    <ligand>
        <name>substrate</name>
    </ligand>
</feature>
<dbReference type="InterPro" id="IPR013785">
    <property type="entry name" value="Aldolase_TIM"/>
</dbReference>
<feature type="domain" description="Orotidine 5'-phosphate decarboxylase" evidence="12">
    <location>
        <begin position="8"/>
        <end position="227"/>
    </location>
</feature>